<evidence type="ECO:0008006" key="4">
    <source>
        <dbReference type="Google" id="ProtNLM"/>
    </source>
</evidence>
<organism evidence="2 3">
    <name type="scientific">Gimesia aquarii</name>
    <dbReference type="NCBI Taxonomy" id="2527964"/>
    <lineage>
        <taxon>Bacteria</taxon>
        <taxon>Pseudomonadati</taxon>
        <taxon>Planctomycetota</taxon>
        <taxon>Planctomycetia</taxon>
        <taxon>Planctomycetales</taxon>
        <taxon>Planctomycetaceae</taxon>
        <taxon>Gimesia</taxon>
    </lineage>
</organism>
<dbReference type="InterPro" id="IPR009599">
    <property type="entry name" value="DUF1207"/>
</dbReference>
<dbReference type="EMBL" id="CP037920">
    <property type="protein sequence ID" value="QDT94981.1"/>
    <property type="molecule type" value="Genomic_DNA"/>
</dbReference>
<dbReference type="AlphaFoldDB" id="A0A517VPN8"/>
<sequence length="419" mass="47169" precursor="true">MRLFILISVRLTLSSFLLCTLSGNLLAQQFGQQASSSKPFMAPSPHGMNQHRRAQTSSSAQAYLQKQYTPRQGNPVQLGMPLHQTEPVQSAAYNQNITQSLPPLYSQNRPQQRNQLNQIQQVSSTEPIYPPALEALADDSEFSNLGGMPMSEGSYTDSIDELCGGGCWGWTVLPTDLLYTSYLAGPKEPRMALAILHEKDIGWQMELEAGARVGILRYGSLNDNVLEGWQLDVEGAGPPRLNMEEELDLDAADFRVGVPLTWRQGAYQAKFAYYHTSAHVGDEFLERNPSFQRINYVRDAFVLGGGYFPDPDLRLYAEIGYAFNVDGGAEPWELQFGAEFSPAEHSGLRGAPFWAVNGYLREEVNWGGNVNMMIGWQWRGDRNNHLFRIGLQYFNGKTMQYSFFQNSEQMFGFGTWYDF</sequence>
<protein>
    <recommendedName>
        <fullName evidence="4">DUF1207 domain-containing protein</fullName>
    </recommendedName>
</protein>
<reference evidence="2 3" key="1">
    <citation type="submission" date="2019-03" db="EMBL/GenBank/DDBJ databases">
        <title>Deep-cultivation of Planctomycetes and their phenomic and genomic characterization uncovers novel biology.</title>
        <authorList>
            <person name="Wiegand S."/>
            <person name="Jogler M."/>
            <person name="Boedeker C."/>
            <person name="Pinto D."/>
            <person name="Vollmers J."/>
            <person name="Rivas-Marin E."/>
            <person name="Kohn T."/>
            <person name="Peeters S.H."/>
            <person name="Heuer A."/>
            <person name="Rast P."/>
            <person name="Oberbeckmann S."/>
            <person name="Bunk B."/>
            <person name="Jeske O."/>
            <person name="Meyerdierks A."/>
            <person name="Storesund J.E."/>
            <person name="Kallscheuer N."/>
            <person name="Luecker S."/>
            <person name="Lage O.M."/>
            <person name="Pohl T."/>
            <person name="Merkel B.J."/>
            <person name="Hornburger P."/>
            <person name="Mueller R.-W."/>
            <person name="Bruemmer F."/>
            <person name="Labrenz M."/>
            <person name="Spormann A.M."/>
            <person name="Op den Camp H."/>
            <person name="Overmann J."/>
            <person name="Amann R."/>
            <person name="Jetten M.S.M."/>
            <person name="Mascher T."/>
            <person name="Medema M.H."/>
            <person name="Devos D.P."/>
            <person name="Kaster A.-K."/>
            <person name="Ovreas L."/>
            <person name="Rohde M."/>
            <person name="Galperin M.Y."/>
            <person name="Jogler C."/>
        </authorList>
    </citation>
    <scope>NUCLEOTIDE SEQUENCE [LARGE SCALE GENOMIC DNA]</scope>
    <source>
        <strain evidence="2 3">V144</strain>
    </source>
</reference>
<accession>A0A517VPN8</accession>
<evidence type="ECO:0000256" key="1">
    <source>
        <dbReference type="SAM" id="SignalP"/>
    </source>
</evidence>
<evidence type="ECO:0000313" key="3">
    <source>
        <dbReference type="Proteomes" id="UP000318704"/>
    </source>
</evidence>
<dbReference type="Proteomes" id="UP000318704">
    <property type="component" value="Chromosome"/>
</dbReference>
<keyword evidence="1" id="KW-0732">Signal</keyword>
<gene>
    <name evidence="2" type="ORF">V144x_04150</name>
</gene>
<feature type="chain" id="PRO_5021914574" description="DUF1207 domain-containing protein" evidence="1">
    <location>
        <begin position="28"/>
        <end position="419"/>
    </location>
</feature>
<dbReference type="RefSeq" id="WP_144980614.1">
    <property type="nucleotide sequence ID" value="NZ_CP037920.1"/>
</dbReference>
<feature type="signal peptide" evidence="1">
    <location>
        <begin position="1"/>
        <end position="27"/>
    </location>
</feature>
<name>A0A517VPN8_9PLAN</name>
<evidence type="ECO:0000313" key="2">
    <source>
        <dbReference type="EMBL" id="QDT94981.1"/>
    </source>
</evidence>
<proteinExistence type="predicted"/>
<dbReference type="KEGG" id="gaw:V144x_04150"/>
<dbReference type="Pfam" id="PF06727">
    <property type="entry name" value="DUF1207"/>
    <property type="match status" value="1"/>
</dbReference>